<comment type="caution">
    <text evidence="2">The sequence shown here is derived from an EMBL/GenBank/DDBJ whole genome shotgun (WGS) entry which is preliminary data.</text>
</comment>
<protein>
    <submittedName>
        <fullName evidence="2">DUF465 domain-containing protein</fullName>
    </submittedName>
</protein>
<sequence>MSRELSEEERAEFVFEVERLRQEHRDLDVAIDALMAVGATDRLQLQRLKKRKLMLRDRITTLEDALTPDIIA</sequence>
<dbReference type="Proteomes" id="UP001139104">
    <property type="component" value="Unassembled WGS sequence"/>
</dbReference>
<proteinExistence type="predicted"/>
<evidence type="ECO:0000256" key="1">
    <source>
        <dbReference type="SAM" id="Coils"/>
    </source>
</evidence>
<evidence type="ECO:0000313" key="2">
    <source>
        <dbReference type="EMBL" id="MCI4684727.1"/>
    </source>
</evidence>
<dbReference type="InterPro" id="IPR007420">
    <property type="entry name" value="DUF465"/>
</dbReference>
<feature type="coiled-coil region" evidence="1">
    <location>
        <begin position="3"/>
        <end position="65"/>
    </location>
</feature>
<name>A0ABS9ZEG4_9HYPH</name>
<dbReference type="RefSeq" id="WP_243068915.1">
    <property type="nucleotide sequence ID" value="NZ_JAIVFK010000005.1"/>
</dbReference>
<dbReference type="Gene3D" id="6.10.280.50">
    <property type="match status" value="1"/>
</dbReference>
<dbReference type="EMBL" id="JAIVFP010000001">
    <property type="protein sequence ID" value="MCI4684727.1"/>
    <property type="molecule type" value="Genomic_DNA"/>
</dbReference>
<dbReference type="InterPro" id="IPR038444">
    <property type="entry name" value="DUF465_sf"/>
</dbReference>
<keyword evidence="3" id="KW-1185">Reference proteome</keyword>
<dbReference type="Pfam" id="PF04325">
    <property type="entry name" value="DUF465"/>
    <property type="match status" value="1"/>
</dbReference>
<gene>
    <name evidence="2" type="ORF">K2U94_18460</name>
</gene>
<accession>A0ABS9ZEG4</accession>
<keyword evidence="1" id="KW-0175">Coiled coil</keyword>
<evidence type="ECO:0000313" key="3">
    <source>
        <dbReference type="Proteomes" id="UP001139104"/>
    </source>
</evidence>
<organism evidence="2 3">
    <name type="scientific">Candidatus Rhodoblastus alkanivorans</name>
    <dbReference type="NCBI Taxonomy" id="2954117"/>
    <lineage>
        <taxon>Bacteria</taxon>
        <taxon>Pseudomonadati</taxon>
        <taxon>Pseudomonadota</taxon>
        <taxon>Alphaproteobacteria</taxon>
        <taxon>Hyphomicrobiales</taxon>
        <taxon>Rhodoblastaceae</taxon>
        <taxon>Rhodoblastus</taxon>
    </lineage>
</organism>
<reference evidence="2" key="1">
    <citation type="journal article" date="2022" name="ISME J.">
        <title>Identification of active gaseous-alkane degraders at natural gas seeps.</title>
        <authorList>
            <person name="Farhan Ul Haque M."/>
            <person name="Hernandez M."/>
            <person name="Crombie A.T."/>
            <person name="Murrell J.C."/>
        </authorList>
    </citation>
    <scope>NUCLEOTIDE SEQUENCE</scope>
    <source>
        <strain evidence="2">PC2</strain>
    </source>
</reference>